<evidence type="ECO:0000256" key="4">
    <source>
        <dbReference type="SAM" id="MobiDB-lite"/>
    </source>
</evidence>
<dbReference type="Pfam" id="PF13499">
    <property type="entry name" value="EF-hand_7"/>
    <property type="match status" value="1"/>
</dbReference>
<organism evidence="6 7">
    <name type="scientific">Stylonychia lemnae</name>
    <name type="common">Ciliate</name>
    <dbReference type="NCBI Taxonomy" id="5949"/>
    <lineage>
        <taxon>Eukaryota</taxon>
        <taxon>Sar</taxon>
        <taxon>Alveolata</taxon>
        <taxon>Ciliophora</taxon>
        <taxon>Intramacronucleata</taxon>
        <taxon>Spirotrichea</taxon>
        <taxon>Stichotrichia</taxon>
        <taxon>Sporadotrichida</taxon>
        <taxon>Oxytrichidae</taxon>
        <taxon>Stylonychinae</taxon>
        <taxon>Stylonychia</taxon>
    </lineage>
</organism>
<feature type="domain" description="EF-hand" evidence="5">
    <location>
        <begin position="393"/>
        <end position="428"/>
    </location>
</feature>
<dbReference type="SMART" id="SM00054">
    <property type="entry name" value="EFh"/>
    <property type="match status" value="5"/>
</dbReference>
<accession>A0A078B0D3</accession>
<feature type="region of interest" description="Disordered" evidence="4">
    <location>
        <begin position="238"/>
        <end position="268"/>
    </location>
</feature>
<feature type="compositionally biased region" description="Basic and acidic residues" evidence="4">
    <location>
        <begin position="242"/>
        <end position="255"/>
    </location>
</feature>
<dbReference type="PANTHER" id="PTHR45942">
    <property type="entry name" value="PROTEIN PHOSPATASE 3 REGULATORY SUBUNIT B ALPHA ISOFORM TYPE 1"/>
    <property type="match status" value="1"/>
</dbReference>
<name>A0A078B0D3_STYLE</name>
<dbReference type="AlphaFoldDB" id="A0A078B0D3"/>
<feature type="compositionally biased region" description="Acidic residues" evidence="4">
    <location>
        <begin position="633"/>
        <end position="651"/>
    </location>
</feature>
<feature type="region of interest" description="Disordered" evidence="4">
    <location>
        <begin position="280"/>
        <end position="299"/>
    </location>
</feature>
<dbReference type="Gene3D" id="1.10.238.10">
    <property type="entry name" value="EF-hand"/>
    <property type="match status" value="4"/>
</dbReference>
<evidence type="ECO:0000313" key="7">
    <source>
        <dbReference type="Proteomes" id="UP000039865"/>
    </source>
</evidence>
<dbReference type="GO" id="GO:0005509">
    <property type="term" value="F:calcium ion binding"/>
    <property type="evidence" value="ECO:0007669"/>
    <property type="project" value="InterPro"/>
</dbReference>
<keyword evidence="7" id="KW-1185">Reference proteome</keyword>
<proteinExistence type="predicted"/>
<dbReference type="InterPro" id="IPR018247">
    <property type="entry name" value="EF_Hand_1_Ca_BS"/>
</dbReference>
<dbReference type="OrthoDB" id="304405at2759"/>
<dbReference type="InterPro" id="IPR011992">
    <property type="entry name" value="EF-hand-dom_pair"/>
</dbReference>
<dbReference type="Proteomes" id="UP000039865">
    <property type="component" value="Unassembled WGS sequence"/>
</dbReference>
<dbReference type="CDD" id="cd00051">
    <property type="entry name" value="EFh"/>
    <property type="match status" value="1"/>
</dbReference>
<feature type="domain" description="EF-hand" evidence="5">
    <location>
        <begin position="192"/>
        <end position="227"/>
    </location>
</feature>
<dbReference type="SUPFAM" id="SSF47473">
    <property type="entry name" value="EF-hand"/>
    <property type="match status" value="2"/>
</dbReference>
<evidence type="ECO:0000256" key="3">
    <source>
        <dbReference type="ARBA" id="ARBA00022837"/>
    </source>
</evidence>
<dbReference type="EMBL" id="CCKQ01016098">
    <property type="protein sequence ID" value="CDW87969.1"/>
    <property type="molecule type" value="Genomic_DNA"/>
</dbReference>
<protein>
    <submittedName>
        <fullName evidence="6">Ef hand family protein</fullName>
    </submittedName>
</protein>
<gene>
    <name evidence="6" type="primary">Contig6298.g6742</name>
    <name evidence="6" type="ORF">STYLEM_17084</name>
</gene>
<feature type="compositionally biased region" description="Polar residues" evidence="4">
    <location>
        <begin position="287"/>
        <end position="299"/>
    </location>
</feature>
<feature type="region of interest" description="Disordered" evidence="4">
    <location>
        <begin position="619"/>
        <end position="659"/>
    </location>
</feature>
<evidence type="ECO:0000259" key="5">
    <source>
        <dbReference type="PROSITE" id="PS50222"/>
    </source>
</evidence>
<dbReference type="PROSITE" id="PS00018">
    <property type="entry name" value="EF_HAND_1"/>
    <property type="match status" value="2"/>
</dbReference>
<sequence length="659" mass="78103">MNQDTPALLSSLFTLIAQEEKKIETHRSDMALDYQFDPIKAFQALDIDNDSVITANEIVAFLKQSFIRVSIADAELVIKEYDANMDENLDFDEFIKLVLPTTNKIQHDLAIQRASNNYNQEQPLSPRIIKVISEHLELEINFQKKRNEIKRQLLQREDFIKQEFFKYMSNNQNCISVRDLHEFIKTFGKTNLRNEELEAILRRCDHNADQMIGYEEFCDLVSSNENNAQSCEELEEQNYRTQTKELRRDITDSPIRKSPSKNDIYEKSLDETLEQYQSPLDKKVLRKNQQQNKSSSLNRVLDYNQDNVQILNGKQDDEEEQQQEDEVQQKPVQFKFLSLLKNQIKLDKEVEIQKEILFSNVHYNSLDAFKLLDKESKGFISTDDMINLFEGQLNASSIEKLIYKHDKDQDGMLNFHEFQKVVAPKNEAYVISHRQENSQFQQQSTLLHQSSQYVSQQKHVNQEQLHNEWKEDLKEVLMTASRAEEILIEIRDSLDIDGNEVFNMIDKLDIGYITLRTFQNWLKDALGFNLNDLENKIILSRYDKDQDYRICRNEFLDEVNLVNQPQIDQADDDQQQAQMEGEQDLDNEDQQDDTQLQEYKNYHNQDMRNNNQYNQNMNNQKQMINQAHYQQMDDIEDEGDYEDDFEDEEQLEYLQNQQR</sequence>
<keyword evidence="3" id="KW-0106">Calcium</keyword>
<dbReference type="InterPro" id="IPR002048">
    <property type="entry name" value="EF_hand_dom"/>
</dbReference>
<dbReference type="InParanoid" id="A0A078B0D3"/>
<feature type="compositionally biased region" description="Acidic residues" evidence="4">
    <location>
        <begin position="581"/>
        <end position="592"/>
    </location>
</feature>
<feature type="region of interest" description="Disordered" evidence="4">
    <location>
        <begin position="570"/>
        <end position="592"/>
    </location>
</feature>
<keyword evidence="2" id="KW-0677">Repeat</keyword>
<evidence type="ECO:0000256" key="1">
    <source>
        <dbReference type="ARBA" id="ARBA00022723"/>
    </source>
</evidence>
<feature type="domain" description="EF-hand" evidence="5">
    <location>
        <begin position="69"/>
        <end position="104"/>
    </location>
</feature>
<evidence type="ECO:0000313" key="6">
    <source>
        <dbReference type="EMBL" id="CDW87969.1"/>
    </source>
</evidence>
<dbReference type="PROSITE" id="PS50222">
    <property type="entry name" value="EF_HAND_2"/>
    <property type="match status" value="4"/>
</dbReference>
<keyword evidence="1" id="KW-0479">Metal-binding</keyword>
<feature type="domain" description="EF-hand" evidence="5">
    <location>
        <begin position="33"/>
        <end position="68"/>
    </location>
</feature>
<evidence type="ECO:0000256" key="2">
    <source>
        <dbReference type="ARBA" id="ARBA00022737"/>
    </source>
</evidence>
<reference evidence="6 7" key="1">
    <citation type="submission" date="2014-06" db="EMBL/GenBank/DDBJ databases">
        <authorList>
            <person name="Swart Estienne"/>
        </authorList>
    </citation>
    <scope>NUCLEOTIDE SEQUENCE [LARGE SCALE GENOMIC DNA]</scope>
    <source>
        <strain evidence="6 7">130c</strain>
    </source>
</reference>